<dbReference type="EMBL" id="BAAANT010000028">
    <property type="protein sequence ID" value="GAA2150262.1"/>
    <property type="molecule type" value="Genomic_DNA"/>
</dbReference>
<evidence type="ECO:0000256" key="2">
    <source>
        <dbReference type="SAM" id="Phobius"/>
    </source>
</evidence>
<feature type="region of interest" description="Disordered" evidence="1">
    <location>
        <begin position="57"/>
        <end position="77"/>
    </location>
</feature>
<name>A0ABN2ZYL8_9ACTN</name>
<gene>
    <name evidence="3" type="ORF">GCM10009760_44520</name>
</gene>
<evidence type="ECO:0000313" key="3">
    <source>
        <dbReference type="EMBL" id="GAA2150262.1"/>
    </source>
</evidence>
<dbReference type="Proteomes" id="UP001422759">
    <property type="component" value="Unassembled WGS sequence"/>
</dbReference>
<keyword evidence="2" id="KW-1133">Transmembrane helix</keyword>
<comment type="caution">
    <text evidence="3">The sequence shown here is derived from an EMBL/GenBank/DDBJ whole genome shotgun (WGS) entry which is preliminary data.</text>
</comment>
<dbReference type="RefSeq" id="WP_344467667.1">
    <property type="nucleotide sequence ID" value="NZ_BAAANT010000028.1"/>
</dbReference>
<organism evidence="3 4">
    <name type="scientific">Kitasatospora kazusensis</name>
    <dbReference type="NCBI Taxonomy" id="407974"/>
    <lineage>
        <taxon>Bacteria</taxon>
        <taxon>Bacillati</taxon>
        <taxon>Actinomycetota</taxon>
        <taxon>Actinomycetes</taxon>
        <taxon>Kitasatosporales</taxon>
        <taxon>Streptomycetaceae</taxon>
        <taxon>Kitasatospora</taxon>
    </lineage>
</organism>
<evidence type="ECO:0000313" key="4">
    <source>
        <dbReference type="Proteomes" id="UP001422759"/>
    </source>
</evidence>
<keyword evidence="2" id="KW-0812">Transmembrane</keyword>
<evidence type="ECO:0000256" key="1">
    <source>
        <dbReference type="SAM" id="MobiDB-lite"/>
    </source>
</evidence>
<accession>A0ABN2ZYL8</accession>
<reference evidence="3 4" key="1">
    <citation type="journal article" date="2019" name="Int. J. Syst. Evol. Microbiol.">
        <title>The Global Catalogue of Microorganisms (GCM) 10K type strain sequencing project: providing services to taxonomists for standard genome sequencing and annotation.</title>
        <authorList>
            <consortium name="The Broad Institute Genomics Platform"/>
            <consortium name="The Broad Institute Genome Sequencing Center for Infectious Disease"/>
            <person name="Wu L."/>
            <person name="Ma J."/>
        </authorList>
    </citation>
    <scope>NUCLEOTIDE SEQUENCE [LARGE SCALE GENOMIC DNA]</scope>
    <source>
        <strain evidence="3 4">JCM 14560</strain>
    </source>
</reference>
<feature type="transmembrane region" description="Helical" evidence="2">
    <location>
        <begin position="35"/>
        <end position="56"/>
    </location>
</feature>
<protein>
    <submittedName>
        <fullName evidence="3">Uncharacterized protein</fullName>
    </submittedName>
</protein>
<sequence length="115" mass="12641">MVPYDIALLRNPQESTQKPIASFSPRLGLFRDDPVVWRTFAFSLGVFVFCITRGTVHRRPQGGLDRPPGDRNAPGAGLQWRHGVLRERLAWVERLLGGGFPVIWASTAAADASSG</sequence>
<keyword evidence="4" id="KW-1185">Reference proteome</keyword>
<keyword evidence="2" id="KW-0472">Membrane</keyword>
<proteinExistence type="predicted"/>